<gene>
    <name evidence="2" type="ORF">DCMF_02250</name>
</gene>
<keyword evidence="1" id="KW-0812">Transmembrane</keyword>
<sequence>MKPNIKKIIINLLILVVPFIILIAIYPLLPDQIYTGRHLFRSSYMGKQYVFLLGFIPYLIYWKRNRQGR</sequence>
<evidence type="ECO:0000313" key="2">
    <source>
        <dbReference type="EMBL" id="ATW23771.1"/>
    </source>
</evidence>
<evidence type="ECO:0000313" key="3">
    <source>
        <dbReference type="Proteomes" id="UP000323521"/>
    </source>
</evidence>
<feature type="transmembrane region" description="Helical" evidence="1">
    <location>
        <begin position="44"/>
        <end position="62"/>
    </location>
</feature>
<name>A0A3G1KMR9_FORW1</name>
<keyword evidence="3" id="KW-1185">Reference proteome</keyword>
<feature type="transmembrane region" description="Helical" evidence="1">
    <location>
        <begin position="12"/>
        <end position="29"/>
    </location>
</feature>
<dbReference type="EMBL" id="CP017634">
    <property type="protein sequence ID" value="ATW23771.1"/>
    <property type="molecule type" value="Genomic_DNA"/>
</dbReference>
<proteinExistence type="predicted"/>
<protein>
    <submittedName>
        <fullName evidence="2">Uncharacterized protein</fullName>
    </submittedName>
</protein>
<reference evidence="2 3" key="1">
    <citation type="submission" date="2016-10" db="EMBL/GenBank/DDBJ databases">
        <title>Complete Genome Sequence of Peptococcaceae strain DCMF.</title>
        <authorList>
            <person name="Edwards R.J."/>
            <person name="Holland S.I."/>
            <person name="Deshpande N.P."/>
            <person name="Wong Y.K."/>
            <person name="Ertan H."/>
            <person name="Manefield M."/>
            <person name="Russell T.L."/>
            <person name="Lee M.J."/>
        </authorList>
    </citation>
    <scope>NUCLEOTIDE SEQUENCE [LARGE SCALE GENOMIC DNA]</scope>
    <source>
        <strain evidence="2 3">DCMF</strain>
    </source>
</reference>
<keyword evidence="1" id="KW-1133">Transmembrane helix</keyword>
<organism evidence="2 3">
    <name type="scientific">Formimonas warabiya</name>
    <dbReference type="NCBI Taxonomy" id="1761012"/>
    <lineage>
        <taxon>Bacteria</taxon>
        <taxon>Bacillati</taxon>
        <taxon>Bacillota</taxon>
        <taxon>Clostridia</taxon>
        <taxon>Eubacteriales</taxon>
        <taxon>Peptococcaceae</taxon>
        <taxon>Candidatus Formimonas</taxon>
    </lineage>
</organism>
<dbReference type="KEGG" id="fwa:DCMF_02250"/>
<dbReference type="AlphaFoldDB" id="A0A3G1KMR9"/>
<keyword evidence="1" id="KW-0472">Membrane</keyword>
<accession>A0A3G1KMR9</accession>
<dbReference type="Proteomes" id="UP000323521">
    <property type="component" value="Chromosome"/>
</dbReference>
<evidence type="ECO:0000256" key="1">
    <source>
        <dbReference type="SAM" id="Phobius"/>
    </source>
</evidence>